<sequence length="125" mass="14171">MSLNYLPLPVYVSLCLFLSIALILIAVKRRNVDRKGLLVLYLIGSAGGILATIIRILKERTSIYDDYFNQIGYILFGYIILLFADIFYISMTQKVDKESRKKILIGWVMIAVSILAGVAVYFILD</sequence>
<feature type="transmembrane region" description="Helical" evidence="1">
    <location>
        <begin position="6"/>
        <end position="27"/>
    </location>
</feature>
<reference evidence="2 3" key="1">
    <citation type="submission" date="2017-09" db="EMBL/GenBank/DDBJ databases">
        <title>Evaluation of Pacific Biosciences Sequencing Technology to Finishing C. thermocellum Genome Sequences.</title>
        <authorList>
            <person name="Brown S."/>
        </authorList>
    </citation>
    <scope>NUCLEOTIDE SEQUENCE [LARGE SCALE GENOMIC DNA]</scope>
    <source>
        <strain evidence="2 3">AD2</strain>
    </source>
</reference>
<keyword evidence="1" id="KW-1133">Transmembrane helix</keyword>
<evidence type="ECO:0000313" key="3">
    <source>
        <dbReference type="Proteomes" id="UP000223596"/>
    </source>
</evidence>
<dbReference type="GeneID" id="35803226"/>
<accession>A0AB36THZ3</accession>
<keyword evidence="1" id="KW-0472">Membrane</keyword>
<name>A0AB36THZ3_ACETH</name>
<feature type="transmembrane region" description="Helical" evidence="1">
    <location>
        <begin position="103"/>
        <end position="124"/>
    </location>
</feature>
<keyword evidence="1" id="KW-0812">Transmembrane</keyword>
<evidence type="ECO:0000256" key="1">
    <source>
        <dbReference type="SAM" id="Phobius"/>
    </source>
</evidence>
<dbReference type="RefSeq" id="WP_003511905.1">
    <property type="nucleotide sequence ID" value="NZ_CP013828.1"/>
</dbReference>
<protein>
    <submittedName>
        <fullName evidence="2">Uncharacterized protein</fullName>
    </submittedName>
</protein>
<evidence type="ECO:0000313" key="2">
    <source>
        <dbReference type="EMBL" id="PFH03514.1"/>
    </source>
</evidence>
<proteinExistence type="predicted"/>
<feature type="transmembrane region" description="Helical" evidence="1">
    <location>
        <begin position="70"/>
        <end position="91"/>
    </location>
</feature>
<comment type="caution">
    <text evidence="2">The sequence shown here is derived from an EMBL/GenBank/DDBJ whole genome shotgun (WGS) entry which is preliminary data.</text>
</comment>
<dbReference type="Proteomes" id="UP000223596">
    <property type="component" value="Unassembled WGS sequence"/>
</dbReference>
<dbReference type="AlphaFoldDB" id="A0AB36THZ3"/>
<dbReference type="EMBL" id="PDBW01000001">
    <property type="protein sequence ID" value="PFH03514.1"/>
    <property type="molecule type" value="Genomic_DNA"/>
</dbReference>
<organism evidence="2 3">
    <name type="scientific">Acetivibrio thermocellus AD2</name>
    <dbReference type="NCBI Taxonomy" id="1138384"/>
    <lineage>
        <taxon>Bacteria</taxon>
        <taxon>Bacillati</taxon>
        <taxon>Bacillota</taxon>
        <taxon>Clostridia</taxon>
        <taxon>Eubacteriales</taxon>
        <taxon>Oscillospiraceae</taxon>
        <taxon>Acetivibrio</taxon>
    </lineage>
</organism>
<gene>
    <name evidence="2" type="ORF">M972_112325</name>
</gene>
<feature type="transmembrane region" description="Helical" evidence="1">
    <location>
        <begin position="39"/>
        <end position="58"/>
    </location>
</feature>